<gene>
    <name evidence="2" type="ORF">LMG27198_00930</name>
</gene>
<dbReference type="Proteomes" id="UP001144323">
    <property type="component" value="Unassembled WGS sequence"/>
</dbReference>
<protein>
    <submittedName>
        <fullName evidence="2">Uncharacterized protein</fullName>
    </submittedName>
</protein>
<evidence type="ECO:0000313" key="2">
    <source>
        <dbReference type="EMBL" id="GLI91101.1"/>
    </source>
</evidence>
<keyword evidence="1" id="KW-0812">Transmembrane</keyword>
<organism evidence="2 3">
    <name type="scientific">Methylocystis echinoides</name>
    <dbReference type="NCBI Taxonomy" id="29468"/>
    <lineage>
        <taxon>Bacteria</taxon>
        <taxon>Pseudomonadati</taxon>
        <taxon>Pseudomonadota</taxon>
        <taxon>Alphaproteobacteria</taxon>
        <taxon>Hyphomicrobiales</taxon>
        <taxon>Methylocystaceae</taxon>
        <taxon>Methylocystis</taxon>
    </lineage>
</organism>
<accession>A0A9W6LQ84</accession>
<dbReference type="EMBL" id="BSEC01000001">
    <property type="protein sequence ID" value="GLI91101.1"/>
    <property type="molecule type" value="Genomic_DNA"/>
</dbReference>
<keyword evidence="1" id="KW-0472">Membrane</keyword>
<name>A0A9W6LQ84_9HYPH</name>
<proteinExistence type="predicted"/>
<dbReference type="RefSeq" id="WP_281799660.1">
    <property type="nucleotide sequence ID" value="NZ_BSEC01000001.1"/>
</dbReference>
<comment type="caution">
    <text evidence="2">The sequence shown here is derived from an EMBL/GenBank/DDBJ whole genome shotgun (WGS) entry which is preliminary data.</text>
</comment>
<feature type="transmembrane region" description="Helical" evidence="1">
    <location>
        <begin position="26"/>
        <end position="48"/>
    </location>
</feature>
<keyword evidence="3" id="KW-1185">Reference proteome</keyword>
<evidence type="ECO:0000256" key="1">
    <source>
        <dbReference type="SAM" id="Phobius"/>
    </source>
</evidence>
<dbReference type="AlphaFoldDB" id="A0A9W6LQ84"/>
<reference evidence="2" key="1">
    <citation type="journal article" date="2023" name="Int. J. Syst. Evol. Microbiol.">
        <title>Methylocystis iwaonis sp. nov., a type II methane-oxidizing bacterium from surface soil of a rice paddy field in Japan, and emended description of the genus Methylocystis (ex Whittenbury et al. 1970) Bowman et al. 1993.</title>
        <authorList>
            <person name="Kaise H."/>
            <person name="Sawadogo J.B."/>
            <person name="Alam M.S."/>
            <person name="Ueno C."/>
            <person name="Dianou D."/>
            <person name="Shinjo R."/>
            <person name="Asakawa S."/>
        </authorList>
    </citation>
    <scope>NUCLEOTIDE SEQUENCE</scope>
    <source>
        <strain evidence="2">LMG27198</strain>
    </source>
</reference>
<sequence>MTSVTLPARIGRNFANFFARRPFLRVAAPVVLLGGMALPSVAATYYFIFDIHGTSGSPTYFEGVAKFTTTDNAIVAGATYYFSEIQGYRGIVNGAPTVFYTPTQIGIGTTDSALFGQNSGTYNALSSGTYQTNTPGSGQGGVVANALGSITCPTATTCYLKDAAFGYNVNGSYYWIEGTRGSDSGTQLDIHNTTAPTGTFPYTAPGEGYLSPPGSQVVQSTKSDCGATVTAINDAACAPLTSDPLPEINSGALPKAALLLGYSSGSGRLALISVFEISA</sequence>
<keyword evidence="1" id="KW-1133">Transmembrane helix</keyword>
<evidence type="ECO:0000313" key="3">
    <source>
        <dbReference type="Proteomes" id="UP001144323"/>
    </source>
</evidence>